<evidence type="ECO:0000256" key="1">
    <source>
        <dbReference type="SAM" id="Phobius"/>
    </source>
</evidence>
<keyword evidence="1" id="KW-0472">Membrane</keyword>
<evidence type="ECO:0000313" key="2">
    <source>
        <dbReference type="EMBL" id="PKI67240.1"/>
    </source>
</evidence>
<organism evidence="2 3">
    <name type="scientific">Punica granatum</name>
    <name type="common">Pomegranate</name>
    <dbReference type="NCBI Taxonomy" id="22663"/>
    <lineage>
        <taxon>Eukaryota</taxon>
        <taxon>Viridiplantae</taxon>
        <taxon>Streptophyta</taxon>
        <taxon>Embryophyta</taxon>
        <taxon>Tracheophyta</taxon>
        <taxon>Spermatophyta</taxon>
        <taxon>Magnoliopsida</taxon>
        <taxon>eudicotyledons</taxon>
        <taxon>Gunneridae</taxon>
        <taxon>Pentapetalae</taxon>
        <taxon>rosids</taxon>
        <taxon>malvids</taxon>
        <taxon>Myrtales</taxon>
        <taxon>Lythraceae</taxon>
        <taxon>Punica</taxon>
    </lineage>
</organism>
<dbReference type="EMBL" id="PGOL01000625">
    <property type="protein sequence ID" value="PKI67240.1"/>
    <property type="molecule type" value="Genomic_DNA"/>
</dbReference>
<evidence type="ECO:0000313" key="3">
    <source>
        <dbReference type="Proteomes" id="UP000233551"/>
    </source>
</evidence>
<accession>A0A2I0KFZ3</accession>
<reference evidence="2 3" key="1">
    <citation type="submission" date="2017-11" db="EMBL/GenBank/DDBJ databases">
        <title>De-novo sequencing of pomegranate (Punica granatum L.) genome.</title>
        <authorList>
            <person name="Akparov Z."/>
            <person name="Amiraslanov A."/>
            <person name="Hajiyeva S."/>
            <person name="Abbasov M."/>
            <person name="Kaur K."/>
            <person name="Hamwieh A."/>
            <person name="Solovyev V."/>
            <person name="Salamov A."/>
            <person name="Braich B."/>
            <person name="Kosarev P."/>
            <person name="Mahmoud A."/>
            <person name="Hajiyev E."/>
            <person name="Babayeva S."/>
            <person name="Izzatullayeva V."/>
            <person name="Mammadov A."/>
            <person name="Mammadov A."/>
            <person name="Sharifova S."/>
            <person name="Ojaghi J."/>
            <person name="Eynullazada K."/>
            <person name="Bayramov B."/>
            <person name="Abdulazimova A."/>
            <person name="Shahmuradov I."/>
        </authorList>
    </citation>
    <scope>NUCLEOTIDE SEQUENCE [LARGE SCALE GENOMIC DNA]</scope>
    <source>
        <strain evidence="3">cv. AG2017</strain>
        <tissue evidence="2">Leaf</tissue>
    </source>
</reference>
<dbReference type="AlphaFoldDB" id="A0A2I0KFZ3"/>
<protein>
    <submittedName>
        <fullName evidence="2">Uncharacterized protein</fullName>
    </submittedName>
</protein>
<keyword evidence="1" id="KW-0812">Transmembrane</keyword>
<sequence>MAGNMFCSPFFKNGSRGFVGRRLRPSWSYSGNRVSRKPHWKGRLLLLGSAPAQADDLRNVLEGNIHQLGTMKDFRVPYWILSNDPVSWRRIVLQEPISANLRLGVVWPLLLLSVICVGTLGLLHYRASELSG</sequence>
<gene>
    <name evidence="2" type="ORF">CRG98_012381</name>
</gene>
<comment type="caution">
    <text evidence="2">The sequence shown here is derived from an EMBL/GenBank/DDBJ whole genome shotgun (WGS) entry which is preliminary data.</text>
</comment>
<feature type="transmembrane region" description="Helical" evidence="1">
    <location>
        <begin position="105"/>
        <end position="125"/>
    </location>
</feature>
<proteinExistence type="predicted"/>
<name>A0A2I0KFZ3_PUNGR</name>
<keyword evidence="3" id="KW-1185">Reference proteome</keyword>
<keyword evidence="1" id="KW-1133">Transmembrane helix</keyword>
<dbReference type="Proteomes" id="UP000233551">
    <property type="component" value="Unassembled WGS sequence"/>
</dbReference>